<dbReference type="InterPro" id="IPR017871">
    <property type="entry name" value="ABC_transporter-like_CS"/>
</dbReference>
<evidence type="ECO:0000313" key="2">
    <source>
        <dbReference type="EMBL" id="MPM00722.1"/>
    </source>
</evidence>
<dbReference type="PANTHER" id="PTHR43581:SF2">
    <property type="entry name" value="EXCINUCLEASE ATPASE SUBUNIT"/>
    <property type="match status" value="1"/>
</dbReference>
<dbReference type="GO" id="GO:0005524">
    <property type="term" value="F:ATP binding"/>
    <property type="evidence" value="ECO:0007669"/>
    <property type="project" value="InterPro"/>
</dbReference>
<proteinExistence type="predicted"/>
<dbReference type="PROSITE" id="PS00211">
    <property type="entry name" value="ABC_TRANSPORTER_1"/>
    <property type="match status" value="1"/>
</dbReference>
<dbReference type="PANTHER" id="PTHR43581">
    <property type="entry name" value="ATP/GTP PHOSPHATASE"/>
    <property type="match status" value="1"/>
</dbReference>
<dbReference type="Pfam" id="PF13304">
    <property type="entry name" value="AAA_21"/>
    <property type="match status" value="1"/>
</dbReference>
<dbReference type="EMBL" id="VSSQ01000747">
    <property type="protein sequence ID" value="MPM00722.1"/>
    <property type="molecule type" value="Genomic_DNA"/>
</dbReference>
<dbReference type="CDD" id="cd00267">
    <property type="entry name" value="ABC_ATPase"/>
    <property type="match status" value="1"/>
</dbReference>
<organism evidence="2">
    <name type="scientific">bioreactor metagenome</name>
    <dbReference type="NCBI Taxonomy" id="1076179"/>
    <lineage>
        <taxon>unclassified sequences</taxon>
        <taxon>metagenomes</taxon>
        <taxon>ecological metagenomes</taxon>
    </lineage>
</organism>
<dbReference type="InterPro" id="IPR027417">
    <property type="entry name" value="P-loop_NTPase"/>
</dbReference>
<evidence type="ECO:0000259" key="1">
    <source>
        <dbReference type="Pfam" id="PF13304"/>
    </source>
</evidence>
<dbReference type="AlphaFoldDB" id="A0A644WAF1"/>
<dbReference type="InterPro" id="IPR051396">
    <property type="entry name" value="Bact_Antivir_Def_Nuclease"/>
</dbReference>
<name>A0A644WAF1_9ZZZZ</name>
<dbReference type="Gene3D" id="3.40.50.300">
    <property type="entry name" value="P-loop containing nucleotide triphosphate hydrolases"/>
    <property type="match status" value="1"/>
</dbReference>
<reference evidence="2" key="1">
    <citation type="submission" date="2019-08" db="EMBL/GenBank/DDBJ databases">
        <authorList>
            <person name="Kucharzyk K."/>
            <person name="Murdoch R.W."/>
            <person name="Higgins S."/>
            <person name="Loffler F."/>
        </authorList>
    </citation>
    <scope>NUCLEOTIDE SEQUENCE</scope>
</reference>
<sequence>MKIKELKFYQFKRFTDLTITNIPSTAKLVVLVGPNGSGKTSVFEGINSWYKRYGFGNVGDLTFYEKVGMDKEKPFNWEDNIKLITHENITVNSNKIKSNFYFRTAYRNEPDFTTTNLSRQDNPTNQIRFDNLMRNDQSVSTNYQRLISKTLSGVYDSSNNGKTVEAYREELVGKIKRSISSVFPDLQLSSIGDPLTNGSFYFEKGISKDYHYKNLSAGEKAAFDLLLDLIIKSEYYPDAVLCIDEPEIHMHTRLQSKLLDELYELIPSNSQLWISTHSIGMLNKAKDLNERHPGSVVFLNFDNIDFDAKAVIEPSRIDKTIWNRFLDLAFDDFSKLLTPRTIIFCEGTPRGRKYKDFDAQIYDKIFSNTYPDVSFVSVGSCNDIENDNPAFGIISKIAHSSKIIKVVDRDDKSGEEIEECKRKYIRVLNKRHIESYLLDDEIIICLCEKLSKGDKIDDCLTLKETKIQESVARKNPSDDIKSAGGEIYIGLKKILELKQCGNNLESFLRDTITPLITPDTAIYKELEKEILLD</sequence>
<dbReference type="InterPro" id="IPR003959">
    <property type="entry name" value="ATPase_AAA_core"/>
</dbReference>
<gene>
    <name evidence="2" type="ORF">SDC9_46952</name>
</gene>
<dbReference type="SUPFAM" id="SSF52540">
    <property type="entry name" value="P-loop containing nucleoside triphosphate hydrolases"/>
    <property type="match status" value="1"/>
</dbReference>
<comment type="caution">
    <text evidence="2">The sequence shown here is derived from an EMBL/GenBank/DDBJ whole genome shotgun (WGS) entry which is preliminary data.</text>
</comment>
<accession>A0A644WAF1</accession>
<feature type="domain" description="ATPase AAA-type core" evidence="1">
    <location>
        <begin position="28"/>
        <end position="280"/>
    </location>
</feature>
<protein>
    <recommendedName>
        <fullName evidence="1">ATPase AAA-type core domain-containing protein</fullName>
    </recommendedName>
</protein>
<dbReference type="GO" id="GO:0016887">
    <property type="term" value="F:ATP hydrolysis activity"/>
    <property type="evidence" value="ECO:0007669"/>
    <property type="project" value="InterPro"/>
</dbReference>